<dbReference type="Pfam" id="PF08279">
    <property type="entry name" value="HTH_11"/>
    <property type="match status" value="1"/>
</dbReference>
<dbReference type="SUPFAM" id="SSF55681">
    <property type="entry name" value="Class II aaRS and biotin synthetases"/>
    <property type="match status" value="1"/>
</dbReference>
<dbReference type="Gene3D" id="3.30.930.10">
    <property type="entry name" value="Bira Bifunctional Protein, Domain 2"/>
    <property type="match status" value="1"/>
</dbReference>
<name>A0A7X2P6E6_9FIRM</name>
<dbReference type="InterPro" id="IPR036388">
    <property type="entry name" value="WH-like_DNA-bd_sf"/>
</dbReference>
<evidence type="ECO:0000313" key="3">
    <source>
        <dbReference type="EMBL" id="MST81064.1"/>
    </source>
</evidence>
<evidence type="ECO:0000259" key="2">
    <source>
        <dbReference type="Pfam" id="PF08279"/>
    </source>
</evidence>
<accession>A0A7X2P6E6</accession>
<dbReference type="InterPro" id="IPR036390">
    <property type="entry name" value="WH_DNA-bd_sf"/>
</dbReference>
<dbReference type="Pfam" id="PF03099">
    <property type="entry name" value="BPL_LplA_LipB"/>
    <property type="match status" value="1"/>
</dbReference>
<dbReference type="GO" id="GO:0009249">
    <property type="term" value="P:protein lipoylation"/>
    <property type="evidence" value="ECO:0007669"/>
    <property type="project" value="UniProtKB-ARBA"/>
</dbReference>
<protein>
    <submittedName>
        <fullName evidence="3">HTH domain-containing protein</fullName>
    </submittedName>
</protein>
<dbReference type="InterPro" id="IPR004143">
    <property type="entry name" value="BPL_LPL_catalytic"/>
</dbReference>
<dbReference type="InterPro" id="IPR013196">
    <property type="entry name" value="HTH_11"/>
</dbReference>
<sequence>MWNTLMLGFLQVWASGEKMSIKGKLLEELNKREGKPVSGQQLADALGVSRNAVWKAIHALIQEGYPVASAGNRGYFLTDSSDLLSASVIRSWLPESCRSLKLKVYREVDSTNREAARLLSAGETGELLLVSDTQTAGRGHNGSSFPSPANKGIYCSFLLHAGLRPDQLENVFSGTAVAVLRAFSALQLPPLSIRGTDEFYLERKKTGGILCEANSSDLESGLFDRLIIGIGLYLSLTTADGKKMCGRNRLIAEIASQVRQINYTDPKAFLREYNAAREP</sequence>
<dbReference type="EMBL" id="VUMV01000001">
    <property type="protein sequence ID" value="MST81064.1"/>
    <property type="molecule type" value="Genomic_DNA"/>
</dbReference>
<dbReference type="PANTHER" id="PTHR12835:SF5">
    <property type="entry name" value="BIOTIN--PROTEIN LIGASE"/>
    <property type="match status" value="1"/>
</dbReference>
<comment type="caution">
    <text evidence="3">The sequence shown here is derived from an EMBL/GenBank/DDBJ whole genome shotgun (WGS) entry which is preliminary data.</text>
</comment>
<dbReference type="PANTHER" id="PTHR12835">
    <property type="entry name" value="BIOTIN PROTEIN LIGASE"/>
    <property type="match status" value="1"/>
</dbReference>
<dbReference type="InterPro" id="IPR045864">
    <property type="entry name" value="aa-tRNA-synth_II/BPL/LPL"/>
</dbReference>
<dbReference type="GO" id="GO:0004077">
    <property type="term" value="F:biotin--[biotin carboxyl-carrier protein] ligase activity"/>
    <property type="evidence" value="ECO:0007669"/>
    <property type="project" value="TreeGrafter"/>
</dbReference>
<dbReference type="Gene3D" id="1.10.10.10">
    <property type="entry name" value="Winged helix-like DNA-binding domain superfamily/Winged helix DNA-binding domain"/>
    <property type="match status" value="1"/>
</dbReference>
<gene>
    <name evidence="3" type="ORF">FYJ60_01770</name>
</gene>
<dbReference type="GO" id="GO:0016740">
    <property type="term" value="F:transferase activity"/>
    <property type="evidence" value="ECO:0007669"/>
    <property type="project" value="UniProtKB-ARBA"/>
</dbReference>
<evidence type="ECO:0000259" key="1">
    <source>
        <dbReference type="Pfam" id="PF03099"/>
    </source>
</evidence>
<dbReference type="AlphaFoldDB" id="A0A7X2P6E6"/>
<dbReference type="GO" id="GO:0005737">
    <property type="term" value="C:cytoplasm"/>
    <property type="evidence" value="ECO:0007669"/>
    <property type="project" value="TreeGrafter"/>
</dbReference>
<organism evidence="3 4">
    <name type="scientific">Bilifractor porci</name>
    <dbReference type="NCBI Taxonomy" id="2606636"/>
    <lineage>
        <taxon>Bacteria</taxon>
        <taxon>Bacillati</taxon>
        <taxon>Bacillota</taxon>
        <taxon>Clostridia</taxon>
        <taxon>Lachnospirales</taxon>
        <taxon>Lachnospiraceae</taxon>
        <taxon>Bilifractor</taxon>
    </lineage>
</organism>
<dbReference type="SUPFAM" id="SSF46785">
    <property type="entry name" value="Winged helix' DNA-binding domain"/>
    <property type="match status" value="1"/>
</dbReference>
<dbReference type="Proteomes" id="UP000466864">
    <property type="component" value="Unassembled WGS sequence"/>
</dbReference>
<feature type="domain" description="BPL/LPL catalytic" evidence="1">
    <location>
        <begin position="108"/>
        <end position="215"/>
    </location>
</feature>
<reference evidence="3 4" key="1">
    <citation type="submission" date="2019-08" db="EMBL/GenBank/DDBJ databases">
        <title>In-depth cultivation of the pig gut microbiome towards novel bacterial diversity and tailored functional studies.</title>
        <authorList>
            <person name="Wylensek D."/>
            <person name="Hitch T.C.A."/>
            <person name="Clavel T."/>
        </authorList>
    </citation>
    <scope>NUCLEOTIDE SEQUENCE [LARGE SCALE GENOMIC DNA]</scope>
    <source>
        <strain evidence="3 4">Oil+RF-744-WCA-WT-13</strain>
    </source>
</reference>
<feature type="domain" description="Helix-turn-helix type 11" evidence="2">
    <location>
        <begin position="24"/>
        <end position="75"/>
    </location>
</feature>
<evidence type="ECO:0000313" key="4">
    <source>
        <dbReference type="Proteomes" id="UP000466864"/>
    </source>
</evidence>
<keyword evidence="4" id="KW-1185">Reference proteome</keyword>
<proteinExistence type="predicted"/>